<dbReference type="STRING" id="33114.A0A2G2WFS4"/>
<organism evidence="1 2">
    <name type="scientific">Capsicum baccatum</name>
    <name type="common">Peruvian pepper</name>
    <dbReference type="NCBI Taxonomy" id="33114"/>
    <lineage>
        <taxon>Eukaryota</taxon>
        <taxon>Viridiplantae</taxon>
        <taxon>Streptophyta</taxon>
        <taxon>Embryophyta</taxon>
        <taxon>Tracheophyta</taxon>
        <taxon>Spermatophyta</taxon>
        <taxon>Magnoliopsida</taxon>
        <taxon>eudicotyledons</taxon>
        <taxon>Gunneridae</taxon>
        <taxon>Pentapetalae</taxon>
        <taxon>asterids</taxon>
        <taxon>lamiids</taxon>
        <taxon>Solanales</taxon>
        <taxon>Solanaceae</taxon>
        <taxon>Solanoideae</taxon>
        <taxon>Capsiceae</taxon>
        <taxon>Capsicum</taxon>
    </lineage>
</organism>
<dbReference type="EMBL" id="MLFT02000007">
    <property type="protein sequence ID" value="PHT44106.1"/>
    <property type="molecule type" value="Genomic_DNA"/>
</dbReference>
<comment type="caution">
    <text evidence="1">The sequence shown here is derived from an EMBL/GenBank/DDBJ whole genome shotgun (WGS) entry which is preliminary data.</text>
</comment>
<name>A0A2G2WFS4_CAPBA</name>
<reference evidence="1 2" key="1">
    <citation type="journal article" date="2017" name="Genome Biol.">
        <title>New reference genome sequences of hot pepper reveal the massive evolution of plant disease-resistance genes by retroduplication.</title>
        <authorList>
            <person name="Kim S."/>
            <person name="Park J."/>
            <person name="Yeom S.I."/>
            <person name="Kim Y.M."/>
            <person name="Seo E."/>
            <person name="Kim K.T."/>
            <person name="Kim M.S."/>
            <person name="Lee J.M."/>
            <person name="Cheong K."/>
            <person name="Shin H.S."/>
            <person name="Kim S.B."/>
            <person name="Han K."/>
            <person name="Lee J."/>
            <person name="Park M."/>
            <person name="Lee H.A."/>
            <person name="Lee H.Y."/>
            <person name="Lee Y."/>
            <person name="Oh S."/>
            <person name="Lee J.H."/>
            <person name="Choi E."/>
            <person name="Choi E."/>
            <person name="Lee S.E."/>
            <person name="Jeon J."/>
            <person name="Kim H."/>
            <person name="Choi G."/>
            <person name="Song H."/>
            <person name="Lee J."/>
            <person name="Lee S.C."/>
            <person name="Kwon J.K."/>
            <person name="Lee H.Y."/>
            <person name="Koo N."/>
            <person name="Hong Y."/>
            <person name="Kim R.W."/>
            <person name="Kang W.H."/>
            <person name="Huh J.H."/>
            <person name="Kang B.C."/>
            <person name="Yang T.J."/>
            <person name="Lee Y.H."/>
            <person name="Bennetzen J.L."/>
            <person name="Choi D."/>
        </authorList>
    </citation>
    <scope>NUCLEOTIDE SEQUENCE [LARGE SCALE GENOMIC DNA]</scope>
    <source>
        <strain evidence="2">cv. PBC81</strain>
    </source>
</reference>
<sequence>MDYQAVMLEFHKDSSNSFGFGDYFTCADLISKSSSGYLSELEFMGLFHHEGKSHRNGGDYVDCILSNEFEKNLNLEVTLTDIDKDSKCMRLSSNCSFLSLVEKDDLDNAELKLELDTIESQYQQCFQELARMKPEAIDACRKRWTAKKNLAGSMKPGLVQKLPFRHLLL</sequence>
<evidence type="ECO:0000313" key="1">
    <source>
        <dbReference type="EMBL" id="PHT44106.1"/>
    </source>
</evidence>
<accession>A0A2G2WFS4</accession>
<gene>
    <name evidence="1" type="ORF">CQW23_18131</name>
</gene>
<evidence type="ECO:0000313" key="2">
    <source>
        <dbReference type="Proteomes" id="UP000224567"/>
    </source>
</evidence>
<protein>
    <submittedName>
        <fullName evidence="1">Uncharacterized protein</fullName>
    </submittedName>
</protein>
<keyword evidence="2" id="KW-1185">Reference proteome</keyword>
<dbReference type="Proteomes" id="UP000224567">
    <property type="component" value="Unassembled WGS sequence"/>
</dbReference>
<dbReference type="AlphaFoldDB" id="A0A2G2WFS4"/>
<dbReference type="OrthoDB" id="2007525at2759"/>
<reference evidence="2" key="2">
    <citation type="journal article" date="2017" name="J. Anim. Genet.">
        <title>Multiple reference genome sequences of hot pepper reveal the massive evolution of plant disease resistance genes by retroduplication.</title>
        <authorList>
            <person name="Kim S."/>
            <person name="Park J."/>
            <person name="Yeom S.-I."/>
            <person name="Kim Y.-M."/>
            <person name="Seo E."/>
            <person name="Kim K.-T."/>
            <person name="Kim M.-S."/>
            <person name="Lee J.M."/>
            <person name="Cheong K."/>
            <person name="Shin H.-S."/>
            <person name="Kim S.-B."/>
            <person name="Han K."/>
            <person name="Lee J."/>
            <person name="Park M."/>
            <person name="Lee H.-A."/>
            <person name="Lee H.-Y."/>
            <person name="Lee Y."/>
            <person name="Oh S."/>
            <person name="Lee J.H."/>
            <person name="Choi E."/>
            <person name="Choi E."/>
            <person name="Lee S.E."/>
            <person name="Jeon J."/>
            <person name="Kim H."/>
            <person name="Choi G."/>
            <person name="Song H."/>
            <person name="Lee J."/>
            <person name="Lee S.-C."/>
            <person name="Kwon J.-K."/>
            <person name="Lee H.-Y."/>
            <person name="Koo N."/>
            <person name="Hong Y."/>
            <person name="Kim R.W."/>
            <person name="Kang W.-H."/>
            <person name="Huh J.H."/>
            <person name="Kang B.-C."/>
            <person name="Yang T.-J."/>
            <person name="Lee Y.-H."/>
            <person name="Bennetzen J.L."/>
            <person name="Choi D."/>
        </authorList>
    </citation>
    <scope>NUCLEOTIDE SEQUENCE [LARGE SCALE GENOMIC DNA]</scope>
    <source>
        <strain evidence="2">cv. PBC81</strain>
    </source>
</reference>
<proteinExistence type="predicted"/>